<accession>A0A2P2K0S7</accession>
<name>A0A2P2K0S7_RHIMU</name>
<dbReference type="AlphaFoldDB" id="A0A2P2K0S7"/>
<dbReference type="EMBL" id="GGEC01018826">
    <property type="protein sequence ID" value="MBW99309.1"/>
    <property type="molecule type" value="Transcribed_RNA"/>
</dbReference>
<proteinExistence type="predicted"/>
<organism evidence="1">
    <name type="scientific">Rhizophora mucronata</name>
    <name type="common">Asiatic mangrove</name>
    <dbReference type="NCBI Taxonomy" id="61149"/>
    <lineage>
        <taxon>Eukaryota</taxon>
        <taxon>Viridiplantae</taxon>
        <taxon>Streptophyta</taxon>
        <taxon>Embryophyta</taxon>
        <taxon>Tracheophyta</taxon>
        <taxon>Spermatophyta</taxon>
        <taxon>Magnoliopsida</taxon>
        <taxon>eudicotyledons</taxon>
        <taxon>Gunneridae</taxon>
        <taxon>Pentapetalae</taxon>
        <taxon>rosids</taxon>
        <taxon>fabids</taxon>
        <taxon>Malpighiales</taxon>
        <taxon>Rhizophoraceae</taxon>
        <taxon>Rhizophora</taxon>
    </lineage>
</organism>
<sequence>MASVSAASLRFNSLLSRSTGISQVMKLQYFFLFPLVFNPNYRICSLQFWYAQFSHKLRIPRFYWIIEEMFVFLLP</sequence>
<evidence type="ECO:0000313" key="1">
    <source>
        <dbReference type="EMBL" id="MBW99309.1"/>
    </source>
</evidence>
<protein>
    <submittedName>
        <fullName evidence="1">Acyl carrier protein 1ic-like</fullName>
    </submittedName>
</protein>
<reference evidence="1" key="1">
    <citation type="submission" date="2018-02" db="EMBL/GenBank/DDBJ databases">
        <title>Rhizophora mucronata_Transcriptome.</title>
        <authorList>
            <person name="Meera S.P."/>
            <person name="Sreeshan A."/>
            <person name="Augustine A."/>
        </authorList>
    </citation>
    <scope>NUCLEOTIDE SEQUENCE</scope>
    <source>
        <tissue evidence="1">Leaf</tissue>
    </source>
</reference>